<evidence type="ECO:0000313" key="5">
    <source>
        <dbReference type="EMBL" id="GAA4513933.1"/>
    </source>
</evidence>
<evidence type="ECO:0000259" key="4">
    <source>
        <dbReference type="PROSITE" id="PS50893"/>
    </source>
</evidence>
<dbReference type="Pfam" id="PF00005">
    <property type="entry name" value="ABC_tran"/>
    <property type="match status" value="2"/>
</dbReference>
<comment type="caution">
    <text evidence="5">The sequence shown here is derived from an EMBL/GenBank/DDBJ whole genome shotgun (WGS) entry which is preliminary data.</text>
</comment>
<proteinExistence type="predicted"/>
<evidence type="ECO:0000256" key="1">
    <source>
        <dbReference type="ARBA" id="ARBA00022741"/>
    </source>
</evidence>
<dbReference type="InterPro" id="IPR051309">
    <property type="entry name" value="ABCF_ATPase"/>
</dbReference>
<accession>A0ABP8QZ88</accession>
<dbReference type="RefSeq" id="WP_345065606.1">
    <property type="nucleotide sequence ID" value="NZ_BAABGR010000010.1"/>
</dbReference>
<feature type="domain" description="ABC transporter" evidence="4">
    <location>
        <begin position="2"/>
        <end position="252"/>
    </location>
</feature>
<keyword evidence="2 5" id="KW-0067">ATP-binding</keyword>
<evidence type="ECO:0000256" key="2">
    <source>
        <dbReference type="ARBA" id="ARBA00022840"/>
    </source>
</evidence>
<dbReference type="PANTHER" id="PTHR42855:SF2">
    <property type="entry name" value="DRUG RESISTANCE ABC TRANSPORTER,ATP-BINDING PROTEIN"/>
    <property type="match status" value="1"/>
</dbReference>
<dbReference type="PROSITE" id="PS50893">
    <property type="entry name" value="ABC_TRANSPORTER_2"/>
    <property type="match status" value="2"/>
</dbReference>
<feature type="coiled-coil region" evidence="3">
    <location>
        <begin position="248"/>
        <end position="275"/>
    </location>
</feature>
<dbReference type="InterPro" id="IPR003439">
    <property type="entry name" value="ABC_transporter-like_ATP-bd"/>
</dbReference>
<keyword evidence="3" id="KW-0175">Coiled coil</keyword>
<keyword evidence="6" id="KW-1185">Reference proteome</keyword>
<gene>
    <name evidence="5" type="ORF">GCM10023173_10050</name>
</gene>
<dbReference type="InterPro" id="IPR032781">
    <property type="entry name" value="ABC_tran_Xtn"/>
</dbReference>
<organism evidence="5 6">
    <name type="scientific">Sphingobacterium thermophilum</name>
    <dbReference type="NCBI Taxonomy" id="768534"/>
    <lineage>
        <taxon>Bacteria</taxon>
        <taxon>Pseudomonadati</taxon>
        <taxon>Bacteroidota</taxon>
        <taxon>Sphingobacteriia</taxon>
        <taxon>Sphingobacteriales</taxon>
        <taxon>Sphingobacteriaceae</taxon>
        <taxon>Sphingobacterium</taxon>
    </lineage>
</organism>
<dbReference type="Pfam" id="PF12848">
    <property type="entry name" value="ABC_tran_Xtn"/>
    <property type="match status" value="1"/>
</dbReference>
<dbReference type="GO" id="GO:0005524">
    <property type="term" value="F:ATP binding"/>
    <property type="evidence" value="ECO:0007669"/>
    <property type="project" value="UniProtKB-KW"/>
</dbReference>
<dbReference type="SMART" id="SM00382">
    <property type="entry name" value="AAA"/>
    <property type="match status" value="1"/>
</dbReference>
<evidence type="ECO:0000256" key="3">
    <source>
        <dbReference type="SAM" id="Coils"/>
    </source>
</evidence>
<dbReference type="InterPro" id="IPR003593">
    <property type="entry name" value="AAA+_ATPase"/>
</dbReference>
<sequence length="543" mass="61685">MITVSNLSLRFGKRVLFEDVNLKFTPGNCYGIIGANGAGKSTFLKIISGEVDPTTGSVSFTPGERMSVLKQNHYEFDEFPVIETVMMGNQELYKIMKEKDAIYMKEDFTDADGERAGELESLFAEMDGWNAESNAATLLSNLGIKEDLHYKQLKELDGNEKVRVLLAQALFGNPDILILDEPTNDLDIHTISWLEDFLASYEATVLVVSHDRHFLDAVCTHIVDIDFGKMTIYTGNYSFWYESSQLALKQRTDQNKKMEDKVKELQEFIRRFAANASKSRQATARKKALEKINIEEIKPSNRKYPAIMFNNMDREPGDQILQVEGLTKVVNGEVYFKDVSFMVNKGDKIALLGPTNLVTTAFYDIITGRDKDFSGEFKWGVTITPADMPIDNSEYFEGNNENLIDWLRNYTTKPDADEQFLRGFLGKMLFSGEEVLKKVSVLSGGEKMRCMFSKMMLQGANFLIFDEPTNHLDLESITALNNGMKDFKGSMLFTSRDHELTQTVANRIIELTPNGIIDKLMTYDEYITSEAVKAQREEMYQVK</sequence>
<protein>
    <submittedName>
        <fullName evidence="5">ATP-binding cassette domain-containing protein</fullName>
    </submittedName>
</protein>
<reference evidence="6" key="1">
    <citation type="journal article" date="2019" name="Int. J. Syst. Evol. Microbiol.">
        <title>The Global Catalogue of Microorganisms (GCM) 10K type strain sequencing project: providing services to taxonomists for standard genome sequencing and annotation.</title>
        <authorList>
            <consortium name="The Broad Institute Genomics Platform"/>
            <consortium name="The Broad Institute Genome Sequencing Center for Infectious Disease"/>
            <person name="Wu L."/>
            <person name="Ma J."/>
        </authorList>
    </citation>
    <scope>NUCLEOTIDE SEQUENCE [LARGE SCALE GENOMIC DNA]</scope>
    <source>
        <strain evidence="6">JCM 17858</strain>
    </source>
</reference>
<dbReference type="EMBL" id="BAABGR010000010">
    <property type="protein sequence ID" value="GAA4513933.1"/>
    <property type="molecule type" value="Genomic_DNA"/>
</dbReference>
<name>A0ABP8QZ88_9SPHI</name>
<keyword evidence="1" id="KW-0547">Nucleotide-binding</keyword>
<evidence type="ECO:0000313" key="6">
    <source>
        <dbReference type="Proteomes" id="UP001500394"/>
    </source>
</evidence>
<dbReference type="CDD" id="cd03221">
    <property type="entry name" value="ABCF_EF-3"/>
    <property type="match status" value="2"/>
</dbReference>
<dbReference type="InterPro" id="IPR027417">
    <property type="entry name" value="P-loop_NTPase"/>
</dbReference>
<feature type="domain" description="ABC transporter" evidence="4">
    <location>
        <begin position="321"/>
        <end position="539"/>
    </location>
</feature>
<dbReference type="Proteomes" id="UP001500394">
    <property type="component" value="Unassembled WGS sequence"/>
</dbReference>
<dbReference type="Gene3D" id="3.40.50.300">
    <property type="entry name" value="P-loop containing nucleotide triphosphate hydrolases"/>
    <property type="match status" value="2"/>
</dbReference>
<dbReference type="PANTHER" id="PTHR42855">
    <property type="entry name" value="ABC TRANSPORTER ATP-BINDING SUBUNIT"/>
    <property type="match status" value="1"/>
</dbReference>
<dbReference type="SUPFAM" id="SSF52540">
    <property type="entry name" value="P-loop containing nucleoside triphosphate hydrolases"/>
    <property type="match status" value="2"/>
</dbReference>